<name>A0A4C1WRL4_EUMVA</name>
<dbReference type="AlphaFoldDB" id="A0A4C1WRL4"/>
<evidence type="ECO:0000313" key="1">
    <source>
        <dbReference type="EMBL" id="GBP52757.1"/>
    </source>
</evidence>
<dbReference type="OrthoDB" id="10672811at2759"/>
<keyword evidence="2" id="KW-1185">Reference proteome</keyword>
<sequence>MRFESKIQRSASTFWRRSAGRGPHLLNPCSPSVPAPASSAPPSRYNSYYGSLTTASSSRAEYKHRGKGSRKNSKVYAKTVVSVERSSARGGHLTCAPFTARAPHAQSFSTAKSFREWESNPAYGRFLTLNAALITTFSTKLTLTDDEPEQAGGEQAQVRGVSHGSLARAFPHHGPSHPPSLHIGLRARTESRHRHRPLPVHSLDAIGTCEVSTSMSERQIKTAVCRDALAVKDNIVLEFARPGRCARISDIIRSFRLAPERRKGCVRPLSLLYSDASADGVEERSLVPRSRLHARLRRNATMSHFRAYSRRSSIYKTLSQSWTKYKQVRKAEWRRQRATLETVREERRPVSPLIAADRRRRPVRGRRRTASSLAGTSDRGFIDTLYNGDQNIYEAHFYGTRLDPREGRRRQMSGGFRECATRNFQYNSQAD</sequence>
<reference evidence="1 2" key="1">
    <citation type="journal article" date="2019" name="Commun. Biol.">
        <title>The bagworm genome reveals a unique fibroin gene that provides high tensile strength.</title>
        <authorList>
            <person name="Kono N."/>
            <person name="Nakamura H."/>
            <person name="Ohtoshi R."/>
            <person name="Tomita M."/>
            <person name="Numata K."/>
            <person name="Arakawa K."/>
        </authorList>
    </citation>
    <scope>NUCLEOTIDE SEQUENCE [LARGE SCALE GENOMIC DNA]</scope>
</reference>
<comment type="caution">
    <text evidence="1">The sequence shown here is derived from an EMBL/GenBank/DDBJ whole genome shotgun (WGS) entry which is preliminary data.</text>
</comment>
<accession>A0A4C1WRL4</accession>
<organism evidence="1 2">
    <name type="scientific">Eumeta variegata</name>
    <name type="common">Bagworm moth</name>
    <name type="synonym">Eumeta japonica</name>
    <dbReference type="NCBI Taxonomy" id="151549"/>
    <lineage>
        <taxon>Eukaryota</taxon>
        <taxon>Metazoa</taxon>
        <taxon>Ecdysozoa</taxon>
        <taxon>Arthropoda</taxon>
        <taxon>Hexapoda</taxon>
        <taxon>Insecta</taxon>
        <taxon>Pterygota</taxon>
        <taxon>Neoptera</taxon>
        <taxon>Endopterygota</taxon>
        <taxon>Lepidoptera</taxon>
        <taxon>Glossata</taxon>
        <taxon>Ditrysia</taxon>
        <taxon>Tineoidea</taxon>
        <taxon>Psychidae</taxon>
        <taxon>Oiketicinae</taxon>
        <taxon>Eumeta</taxon>
    </lineage>
</organism>
<proteinExistence type="predicted"/>
<dbReference type="Proteomes" id="UP000299102">
    <property type="component" value="Unassembled WGS sequence"/>
</dbReference>
<evidence type="ECO:0000313" key="2">
    <source>
        <dbReference type="Proteomes" id="UP000299102"/>
    </source>
</evidence>
<dbReference type="EMBL" id="BGZK01000609">
    <property type="protein sequence ID" value="GBP52757.1"/>
    <property type="molecule type" value="Genomic_DNA"/>
</dbReference>
<protein>
    <submittedName>
        <fullName evidence="1">Uncharacterized protein</fullName>
    </submittedName>
</protein>
<gene>
    <name evidence="1" type="ORF">EVAR_27700_1</name>
</gene>